<dbReference type="Proteomes" id="UP000011750">
    <property type="component" value="Chromosome A06"/>
</dbReference>
<reference evidence="2" key="3">
    <citation type="submission" date="2023-03" db="UniProtKB">
        <authorList>
            <consortium name="EnsemblPlants"/>
        </authorList>
    </citation>
    <scope>IDENTIFICATION</scope>
    <source>
        <strain evidence="2">cv. Chiifu-401-42</strain>
    </source>
</reference>
<protein>
    <submittedName>
        <fullName evidence="2">Uncharacterized protein</fullName>
    </submittedName>
</protein>
<dbReference type="AlphaFoldDB" id="M4DST8"/>
<dbReference type="EnsemblPlants" id="Bra019581.1">
    <property type="protein sequence ID" value="Bra019581.1-P"/>
    <property type="gene ID" value="Bra019581"/>
</dbReference>
<evidence type="ECO:0000313" key="3">
    <source>
        <dbReference type="Proteomes" id="UP000011750"/>
    </source>
</evidence>
<dbReference type="OMA" id="CIVELEH"/>
<keyword evidence="3" id="KW-1185">Reference proteome</keyword>
<organism evidence="2 3">
    <name type="scientific">Brassica campestris</name>
    <name type="common">Field mustard</name>
    <dbReference type="NCBI Taxonomy" id="3711"/>
    <lineage>
        <taxon>Eukaryota</taxon>
        <taxon>Viridiplantae</taxon>
        <taxon>Streptophyta</taxon>
        <taxon>Embryophyta</taxon>
        <taxon>Tracheophyta</taxon>
        <taxon>Spermatophyta</taxon>
        <taxon>Magnoliopsida</taxon>
        <taxon>eudicotyledons</taxon>
        <taxon>Gunneridae</taxon>
        <taxon>Pentapetalae</taxon>
        <taxon>rosids</taxon>
        <taxon>malvids</taxon>
        <taxon>Brassicales</taxon>
        <taxon>Brassicaceae</taxon>
        <taxon>Brassiceae</taxon>
        <taxon>Brassica</taxon>
    </lineage>
</organism>
<sequence length="378" mass="43568">MKREFIGPSKKEPADSRTIRKSTREESIDTLQATTIDNMNQKSIDTDHLTSIYIVHPTSIYIVHPMSIDTAHQPSIDIIHLPSDTTCLEAGKDTADSTHKNIDISSCDPTSDGDRKITIDDFLELEEFLELEDGEKLEDLDSSRAVTMEDFLELEEWLEDMDHNLKKKLDDDQHTSRGDLETSKANIDRQQPDEIDRQKPHIIDLHPPDIDRHRQPIINRHHPPNIDICPLMDDPPGCIVELEHIEERMNMSKASHLDVLTHQRPPFWIEEAAGFHKRVKRIYDPMKIVVSYVVFEVESPIPPDRSMHFSSFIGGWKNHHAIRQVWGKEEEELEEEKKDQGQFSVFIDSLLLRWCQEIQSAQQMNLTSICKASSTPSC</sequence>
<dbReference type="InParanoid" id="M4DST8"/>
<proteinExistence type="predicted"/>
<reference evidence="2 3" key="1">
    <citation type="journal article" date="2011" name="Nat. Genet.">
        <title>The genome of the mesopolyploid crop species Brassica rapa.</title>
        <authorList>
            <consortium name="Brassica rapa Genome Sequencing Project Consortium"/>
            <person name="Wang X."/>
            <person name="Wang H."/>
            <person name="Wang J."/>
            <person name="Sun R."/>
            <person name="Wu J."/>
            <person name="Liu S."/>
            <person name="Bai Y."/>
            <person name="Mun J.H."/>
            <person name="Bancroft I."/>
            <person name="Cheng F."/>
            <person name="Huang S."/>
            <person name="Li X."/>
            <person name="Hua W."/>
            <person name="Wang J."/>
            <person name="Wang X."/>
            <person name="Freeling M."/>
            <person name="Pires J.C."/>
            <person name="Paterson A.H."/>
            <person name="Chalhoub B."/>
            <person name="Wang B."/>
            <person name="Hayward A."/>
            <person name="Sharpe A.G."/>
            <person name="Park B.S."/>
            <person name="Weisshaar B."/>
            <person name="Liu B."/>
            <person name="Li B."/>
            <person name="Liu B."/>
            <person name="Tong C."/>
            <person name="Song C."/>
            <person name="Duran C."/>
            <person name="Peng C."/>
            <person name="Geng C."/>
            <person name="Koh C."/>
            <person name="Lin C."/>
            <person name="Edwards D."/>
            <person name="Mu D."/>
            <person name="Shen D."/>
            <person name="Soumpourou E."/>
            <person name="Li F."/>
            <person name="Fraser F."/>
            <person name="Conant G."/>
            <person name="Lassalle G."/>
            <person name="King G.J."/>
            <person name="Bonnema G."/>
            <person name="Tang H."/>
            <person name="Wang H."/>
            <person name="Belcram H."/>
            <person name="Zhou H."/>
            <person name="Hirakawa H."/>
            <person name="Abe H."/>
            <person name="Guo H."/>
            <person name="Wang H."/>
            <person name="Jin H."/>
            <person name="Parkin I.A."/>
            <person name="Batley J."/>
            <person name="Kim J.S."/>
            <person name="Just J."/>
            <person name="Li J."/>
            <person name="Xu J."/>
            <person name="Deng J."/>
            <person name="Kim J.A."/>
            <person name="Li J."/>
            <person name="Yu J."/>
            <person name="Meng J."/>
            <person name="Wang J."/>
            <person name="Min J."/>
            <person name="Poulain J."/>
            <person name="Wang J."/>
            <person name="Hatakeyama K."/>
            <person name="Wu K."/>
            <person name="Wang L."/>
            <person name="Fang L."/>
            <person name="Trick M."/>
            <person name="Links M.G."/>
            <person name="Zhao M."/>
            <person name="Jin M."/>
            <person name="Ramchiary N."/>
            <person name="Drou N."/>
            <person name="Berkman P.J."/>
            <person name="Cai Q."/>
            <person name="Huang Q."/>
            <person name="Li R."/>
            <person name="Tabata S."/>
            <person name="Cheng S."/>
            <person name="Zhang S."/>
            <person name="Zhang S."/>
            <person name="Huang S."/>
            <person name="Sato S."/>
            <person name="Sun S."/>
            <person name="Kwon S.J."/>
            <person name="Choi S.R."/>
            <person name="Lee T.H."/>
            <person name="Fan W."/>
            <person name="Zhao X."/>
            <person name="Tan X."/>
            <person name="Xu X."/>
            <person name="Wang Y."/>
            <person name="Qiu Y."/>
            <person name="Yin Y."/>
            <person name="Li Y."/>
            <person name="Du Y."/>
            <person name="Liao Y."/>
            <person name="Lim Y."/>
            <person name="Narusaka Y."/>
            <person name="Wang Y."/>
            <person name="Wang Z."/>
            <person name="Li Z."/>
            <person name="Wang Z."/>
            <person name="Xiong Z."/>
            <person name="Zhang Z."/>
        </authorList>
    </citation>
    <scope>NUCLEOTIDE SEQUENCE [LARGE SCALE GENOMIC DNA]</scope>
    <source>
        <strain evidence="2 3">cv. Chiifu-401-42</strain>
    </source>
</reference>
<reference evidence="2 3" key="2">
    <citation type="journal article" date="2018" name="Hortic Res">
        <title>Improved Brassica rapa reference genome by single-molecule sequencing and chromosome conformation capture technologies.</title>
        <authorList>
            <person name="Zhang L."/>
            <person name="Cai X."/>
            <person name="Wu J."/>
            <person name="Liu M."/>
            <person name="Grob S."/>
            <person name="Cheng F."/>
            <person name="Liang J."/>
            <person name="Cai C."/>
            <person name="Liu Z."/>
            <person name="Liu B."/>
            <person name="Wang F."/>
            <person name="Li S."/>
            <person name="Liu F."/>
            <person name="Li X."/>
            <person name="Cheng L."/>
            <person name="Yang W."/>
            <person name="Li M.H."/>
            <person name="Grossniklaus U."/>
            <person name="Zheng H."/>
            <person name="Wang X."/>
        </authorList>
    </citation>
    <scope>NUCLEOTIDE SEQUENCE [LARGE SCALE GENOMIC DNA]</scope>
    <source>
        <strain evidence="2 3">cv. Chiifu-401-42</strain>
    </source>
</reference>
<evidence type="ECO:0000313" key="2">
    <source>
        <dbReference type="EnsemblPlants" id="Bra019581.1-P"/>
    </source>
</evidence>
<feature type="region of interest" description="Disordered" evidence="1">
    <location>
        <begin position="168"/>
        <end position="209"/>
    </location>
</feature>
<accession>M4DST8</accession>
<feature type="region of interest" description="Disordered" evidence="1">
    <location>
        <begin position="1"/>
        <end position="26"/>
    </location>
</feature>
<evidence type="ECO:0000256" key="1">
    <source>
        <dbReference type="SAM" id="MobiDB-lite"/>
    </source>
</evidence>
<dbReference type="HOGENOM" id="CLU_017414_0_1_1"/>
<name>M4DST8_BRACM</name>
<dbReference type="Gramene" id="Bra019581.1">
    <property type="protein sequence ID" value="Bra019581.1-P"/>
    <property type="gene ID" value="Bra019581"/>
</dbReference>